<accession>A0A167LKL0</accession>
<evidence type="ECO:0000313" key="2">
    <source>
        <dbReference type="Proteomes" id="UP000076486"/>
    </source>
</evidence>
<name>A0A167LKL0_9GAMM</name>
<dbReference type="PATRIC" id="fig|1365248.3.peg.1536"/>
<protein>
    <submittedName>
        <fullName evidence="1">Uncharacterized protein</fullName>
    </submittedName>
</protein>
<dbReference type="EMBL" id="AUYC01000020">
    <property type="protein sequence ID" value="KZN64728.1"/>
    <property type="molecule type" value="Genomic_DNA"/>
</dbReference>
<dbReference type="Proteomes" id="UP000076486">
    <property type="component" value="Unassembled WGS sequence"/>
</dbReference>
<reference evidence="1 2" key="1">
    <citation type="submission" date="2013-07" db="EMBL/GenBank/DDBJ databases">
        <title>Comparative Genomic and Metabolomic Analysis of Twelve Strains of Pseudoalteromonas luteoviolacea.</title>
        <authorList>
            <person name="Vynne N.G."/>
            <person name="Mansson M."/>
            <person name="Gram L."/>
        </authorList>
    </citation>
    <scope>NUCLEOTIDE SEQUENCE [LARGE SCALE GENOMIC DNA]</scope>
    <source>
        <strain evidence="1 2">CPMOR-1</strain>
    </source>
</reference>
<sequence length="42" mass="5089">MTYYQSNQNRPKKPKLLFYKKKQKKPHKKGTKTILIDDILLL</sequence>
<proteinExistence type="predicted"/>
<dbReference type="AlphaFoldDB" id="A0A167LKL0"/>
<comment type="caution">
    <text evidence="1">The sequence shown here is derived from an EMBL/GenBank/DDBJ whole genome shotgun (WGS) entry which is preliminary data.</text>
</comment>
<organism evidence="1 2">
    <name type="scientific">Pseudoalteromonas luteoviolacea CPMOR-1</name>
    <dbReference type="NCBI Taxonomy" id="1365248"/>
    <lineage>
        <taxon>Bacteria</taxon>
        <taxon>Pseudomonadati</taxon>
        <taxon>Pseudomonadota</taxon>
        <taxon>Gammaproteobacteria</taxon>
        <taxon>Alteromonadales</taxon>
        <taxon>Pseudoalteromonadaceae</taxon>
        <taxon>Pseudoalteromonas</taxon>
    </lineage>
</organism>
<gene>
    <name evidence="1" type="ORF">N473_13125</name>
</gene>
<evidence type="ECO:0000313" key="1">
    <source>
        <dbReference type="EMBL" id="KZN64728.1"/>
    </source>
</evidence>